<evidence type="ECO:0000256" key="9">
    <source>
        <dbReference type="ARBA" id="ARBA00023274"/>
    </source>
</evidence>
<reference evidence="13 14" key="1">
    <citation type="journal article" date="2011" name="Proc. Natl. Acad. Sci. U.S.A.">
        <title>Evolutionary erosion of yeast sex chromosomes by mating-type switching accidents.</title>
        <authorList>
            <person name="Gordon J.L."/>
            <person name="Armisen D."/>
            <person name="Proux-Wera E."/>
            <person name="Oheigeartaigh S.S."/>
            <person name="Byrne K.P."/>
            <person name="Wolfe K.H."/>
        </authorList>
    </citation>
    <scope>NUCLEOTIDE SEQUENCE [LARGE SCALE GENOMIC DNA]</scope>
    <source>
        <strain evidence="14">ATCC 10662 / CBS 1146 / NBRC 0425 / NCYC 2629 / NRRL Y-866</strain>
    </source>
</reference>
<dbReference type="Pfam" id="PF01423">
    <property type="entry name" value="LSM"/>
    <property type="match status" value="1"/>
</dbReference>
<dbReference type="GO" id="GO:0070990">
    <property type="term" value="F:snRNP binding"/>
    <property type="evidence" value="ECO:0007669"/>
    <property type="project" value="TreeGrafter"/>
</dbReference>
<dbReference type="GO" id="GO:0005687">
    <property type="term" value="C:U4 snRNP"/>
    <property type="evidence" value="ECO:0007669"/>
    <property type="project" value="EnsemblFungi"/>
</dbReference>
<evidence type="ECO:0000256" key="10">
    <source>
        <dbReference type="ARBA" id="ARBA00041355"/>
    </source>
</evidence>
<keyword evidence="14" id="KW-1185">Reference proteome</keyword>
<keyword evidence="6" id="KW-0694">RNA-binding</keyword>
<comment type="subcellular location">
    <subcellularLocation>
        <location evidence="2">Cytoplasm</location>
    </subcellularLocation>
    <subcellularLocation>
        <location evidence="1">Nucleus</location>
    </subcellularLocation>
</comment>
<evidence type="ECO:0000256" key="4">
    <source>
        <dbReference type="ARBA" id="ARBA00022490"/>
    </source>
</evidence>
<evidence type="ECO:0000256" key="6">
    <source>
        <dbReference type="ARBA" id="ARBA00022884"/>
    </source>
</evidence>
<dbReference type="PANTHER" id="PTHR10701:SF0">
    <property type="entry name" value="SMALL NUCLEAR RIBONUCLEOPROTEIN-ASSOCIATED PROTEIN B"/>
    <property type="match status" value="1"/>
</dbReference>
<dbReference type="OrthoDB" id="2020720at2759"/>
<feature type="compositionally biased region" description="Basic and acidic residues" evidence="11">
    <location>
        <begin position="158"/>
        <end position="172"/>
    </location>
</feature>
<dbReference type="GO" id="GO:0071004">
    <property type="term" value="C:U2-type prespliceosome"/>
    <property type="evidence" value="ECO:0007669"/>
    <property type="project" value="EnsemblFungi"/>
</dbReference>
<dbReference type="GO" id="GO:0005686">
    <property type="term" value="C:U2 snRNP"/>
    <property type="evidence" value="ECO:0007669"/>
    <property type="project" value="TreeGrafter"/>
</dbReference>
<dbReference type="PROSITE" id="PS52002">
    <property type="entry name" value="SM"/>
    <property type="match status" value="1"/>
</dbReference>
<keyword evidence="7" id="KW-0508">mRNA splicing</keyword>
<dbReference type="GO" id="GO:0003723">
    <property type="term" value="F:RNA binding"/>
    <property type="evidence" value="ECO:0007669"/>
    <property type="project" value="UniProtKB-KW"/>
</dbReference>
<comment type="similarity">
    <text evidence="3">Belongs to the snRNP SmB/SmN family.</text>
</comment>
<evidence type="ECO:0000259" key="12">
    <source>
        <dbReference type="PROSITE" id="PS52002"/>
    </source>
</evidence>
<dbReference type="GO" id="GO:0071013">
    <property type="term" value="C:catalytic step 2 spliceosome"/>
    <property type="evidence" value="ECO:0007669"/>
    <property type="project" value="TreeGrafter"/>
</dbReference>
<dbReference type="GeneID" id="11503538"/>
<feature type="region of interest" description="Disordered" evidence="11">
    <location>
        <begin position="94"/>
        <end position="172"/>
    </location>
</feature>
<dbReference type="GO" id="GO:0036261">
    <property type="term" value="P:7-methylguanosine cap hypermethylation"/>
    <property type="evidence" value="ECO:0007669"/>
    <property type="project" value="EnsemblFungi"/>
</dbReference>
<proteinExistence type="inferred from homology"/>
<evidence type="ECO:0000256" key="2">
    <source>
        <dbReference type="ARBA" id="ARBA00004496"/>
    </source>
</evidence>
<feature type="compositionally biased region" description="Basic and acidic residues" evidence="11">
    <location>
        <begin position="94"/>
        <end position="111"/>
    </location>
</feature>
<dbReference type="HOGENOM" id="CLU_076902_1_2_1"/>
<dbReference type="KEGG" id="tdl:TDEL_0D05870"/>
<gene>
    <name evidence="13" type="primary">TDEL0D05870</name>
    <name evidence="13" type="ORF">TDEL_0D05870</name>
</gene>
<name>G8ZU77_TORDE</name>
<dbReference type="SMART" id="SM00651">
    <property type="entry name" value="Sm"/>
    <property type="match status" value="1"/>
</dbReference>
<dbReference type="AlphaFoldDB" id="G8ZU77"/>
<evidence type="ECO:0000313" key="14">
    <source>
        <dbReference type="Proteomes" id="UP000005627"/>
    </source>
</evidence>
<feature type="compositionally biased region" description="Low complexity" evidence="11">
    <location>
        <begin position="128"/>
        <end position="145"/>
    </location>
</feature>
<organism evidence="13 14">
    <name type="scientific">Torulaspora delbrueckii</name>
    <name type="common">Yeast</name>
    <name type="synonym">Candida colliculosa</name>
    <dbReference type="NCBI Taxonomy" id="4950"/>
    <lineage>
        <taxon>Eukaryota</taxon>
        <taxon>Fungi</taxon>
        <taxon>Dikarya</taxon>
        <taxon>Ascomycota</taxon>
        <taxon>Saccharomycotina</taxon>
        <taxon>Saccharomycetes</taxon>
        <taxon>Saccharomycetales</taxon>
        <taxon>Saccharomycetaceae</taxon>
        <taxon>Torulaspora</taxon>
    </lineage>
</organism>
<dbReference type="GO" id="GO:0000974">
    <property type="term" value="C:Prp19 complex"/>
    <property type="evidence" value="ECO:0007669"/>
    <property type="project" value="EnsemblFungi"/>
</dbReference>
<dbReference type="InParanoid" id="G8ZU77"/>
<sequence length="172" mass="19790">MGNVTVKQNSRLADLVGYRLRVITQDGRVYIGELMAFDKHMNVVLKNCVEERVPRTQMDKLRKNLADQAVKVEKRVLGLTILRGEQILSTVVEDKPLESKKERLQGVEKQQKQLQKQRRQRTKQKGNSVSKPSASTNTSSTTSSTIPQKRRFQPPPGFKKDSERFERLKSKR</sequence>
<dbReference type="InterPro" id="IPR050914">
    <property type="entry name" value="snRNP_SmB/NAA38-like"/>
</dbReference>
<dbReference type="eggNOG" id="KOG3168">
    <property type="taxonomic scope" value="Eukaryota"/>
</dbReference>
<accession>G8ZU77</accession>
<dbReference type="STRING" id="1076872.G8ZU77"/>
<keyword evidence="5" id="KW-0507">mRNA processing</keyword>
<dbReference type="Gene3D" id="2.30.30.100">
    <property type="match status" value="1"/>
</dbReference>
<feature type="compositionally biased region" description="Basic residues" evidence="11">
    <location>
        <begin position="115"/>
        <end position="124"/>
    </location>
</feature>
<dbReference type="InterPro" id="IPR047575">
    <property type="entry name" value="Sm"/>
</dbReference>
<keyword evidence="9" id="KW-0687">Ribonucleoprotein</keyword>
<evidence type="ECO:0000256" key="8">
    <source>
        <dbReference type="ARBA" id="ARBA00023242"/>
    </source>
</evidence>
<dbReference type="InterPro" id="IPR010920">
    <property type="entry name" value="LSM_dom_sf"/>
</dbReference>
<dbReference type="FunCoup" id="G8ZU77">
    <property type="interactions" value="453"/>
</dbReference>
<protein>
    <recommendedName>
        <fullName evidence="10">Sm protein B</fullName>
    </recommendedName>
</protein>
<dbReference type="Proteomes" id="UP000005627">
    <property type="component" value="Chromosome 4"/>
</dbReference>
<dbReference type="EMBL" id="HE616745">
    <property type="protein sequence ID" value="CCE92171.1"/>
    <property type="molecule type" value="Genomic_DNA"/>
</dbReference>
<keyword evidence="4" id="KW-0963">Cytoplasm</keyword>
<dbReference type="GO" id="GO:0046540">
    <property type="term" value="C:U4/U6 x U5 tri-snRNP complex"/>
    <property type="evidence" value="ECO:0007669"/>
    <property type="project" value="EnsemblFungi"/>
</dbReference>
<dbReference type="CDD" id="cd01717">
    <property type="entry name" value="Sm_B"/>
    <property type="match status" value="1"/>
</dbReference>
<evidence type="ECO:0000256" key="3">
    <source>
        <dbReference type="ARBA" id="ARBA00009123"/>
    </source>
</evidence>
<evidence type="ECO:0000256" key="11">
    <source>
        <dbReference type="SAM" id="MobiDB-lite"/>
    </source>
</evidence>
<dbReference type="GO" id="GO:0005682">
    <property type="term" value="C:U5 snRNP"/>
    <property type="evidence" value="ECO:0007669"/>
    <property type="project" value="EnsemblFungi"/>
</dbReference>
<dbReference type="PANTHER" id="PTHR10701">
    <property type="entry name" value="SMALL NUCLEAR RIBONUCLEOPROTEIN-ASSOCIATED PROTEIN B AND N"/>
    <property type="match status" value="1"/>
</dbReference>
<dbReference type="GO" id="GO:0005737">
    <property type="term" value="C:cytoplasm"/>
    <property type="evidence" value="ECO:0007669"/>
    <property type="project" value="UniProtKB-SubCell"/>
</dbReference>
<evidence type="ECO:0000256" key="7">
    <source>
        <dbReference type="ARBA" id="ARBA00023187"/>
    </source>
</evidence>
<dbReference type="FunFam" id="2.30.30.100:FF:000079">
    <property type="entry name" value="Sm B"/>
    <property type="match status" value="1"/>
</dbReference>
<dbReference type="SUPFAM" id="SSF50182">
    <property type="entry name" value="Sm-like ribonucleoproteins"/>
    <property type="match status" value="1"/>
</dbReference>
<dbReference type="GO" id="GO:0000398">
    <property type="term" value="P:mRNA splicing, via spliceosome"/>
    <property type="evidence" value="ECO:0007669"/>
    <property type="project" value="EnsemblFungi"/>
</dbReference>
<evidence type="ECO:0000256" key="1">
    <source>
        <dbReference type="ARBA" id="ARBA00004123"/>
    </source>
</evidence>
<dbReference type="RefSeq" id="XP_003681382.1">
    <property type="nucleotide sequence ID" value="XM_003681334.1"/>
</dbReference>
<keyword evidence="8" id="KW-0539">Nucleus</keyword>
<evidence type="ECO:0000256" key="5">
    <source>
        <dbReference type="ARBA" id="ARBA00022664"/>
    </source>
</evidence>
<feature type="domain" description="Sm" evidence="12">
    <location>
        <begin position="7"/>
        <end position="96"/>
    </location>
</feature>
<dbReference type="InterPro" id="IPR001163">
    <property type="entry name" value="Sm_dom_euk/arc"/>
</dbReference>
<dbReference type="GO" id="GO:0005685">
    <property type="term" value="C:U1 snRNP"/>
    <property type="evidence" value="ECO:0007669"/>
    <property type="project" value="EnsemblFungi"/>
</dbReference>
<evidence type="ECO:0000313" key="13">
    <source>
        <dbReference type="EMBL" id="CCE92171.1"/>
    </source>
</evidence>